<dbReference type="GO" id="GO:0045202">
    <property type="term" value="C:synapse"/>
    <property type="evidence" value="ECO:0007669"/>
    <property type="project" value="UniProtKB-SubCell"/>
</dbReference>
<dbReference type="GO" id="GO:0031267">
    <property type="term" value="F:small GTPase binding"/>
    <property type="evidence" value="ECO:0007669"/>
    <property type="project" value="InterPro"/>
</dbReference>
<feature type="compositionally biased region" description="Basic residues" evidence="6">
    <location>
        <begin position="320"/>
        <end position="329"/>
    </location>
</feature>
<evidence type="ECO:0000259" key="8">
    <source>
        <dbReference type="PROSITE" id="PS50089"/>
    </source>
</evidence>
<dbReference type="GO" id="GO:0008270">
    <property type="term" value="F:zinc ion binding"/>
    <property type="evidence" value="ECO:0007669"/>
    <property type="project" value="UniProtKB-KW"/>
</dbReference>
<dbReference type="PROSITE" id="PS50106">
    <property type="entry name" value="PDZ"/>
    <property type="match status" value="1"/>
</dbReference>
<feature type="region of interest" description="Disordered" evidence="6">
    <location>
        <begin position="622"/>
        <end position="664"/>
    </location>
</feature>
<dbReference type="InterPro" id="IPR001478">
    <property type="entry name" value="PDZ"/>
</dbReference>
<feature type="domain" description="PDZ" evidence="9">
    <location>
        <begin position="520"/>
        <end position="611"/>
    </location>
</feature>
<dbReference type="Gene3D" id="2.60.40.150">
    <property type="entry name" value="C2 domain"/>
    <property type="match status" value="2"/>
</dbReference>
<feature type="compositionally biased region" description="Basic and acidic residues" evidence="6">
    <location>
        <begin position="832"/>
        <end position="843"/>
    </location>
</feature>
<dbReference type="InterPro" id="IPR035892">
    <property type="entry name" value="C2_domain_sf"/>
</dbReference>
<feature type="region of interest" description="Disordered" evidence="6">
    <location>
        <begin position="14"/>
        <end position="100"/>
    </location>
</feature>
<dbReference type="Gene3D" id="3.30.40.10">
    <property type="entry name" value="Zinc/RING finger domain, C3HC4 (zinc finger)"/>
    <property type="match status" value="1"/>
</dbReference>
<dbReference type="RefSeq" id="XP_029343920.1">
    <property type="nucleotide sequence ID" value="XM_029488060.1"/>
</dbReference>
<evidence type="ECO:0000256" key="2">
    <source>
        <dbReference type="ARBA" id="ARBA00022833"/>
    </source>
</evidence>
<dbReference type="CTD" id="38337"/>
<feature type="domain" description="C2" evidence="7">
    <location>
        <begin position="993"/>
        <end position="1113"/>
    </location>
</feature>
<dbReference type="SUPFAM" id="SSF50156">
    <property type="entry name" value="PDZ domain-like"/>
    <property type="match status" value="1"/>
</dbReference>
<dbReference type="GO" id="GO:0044325">
    <property type="term" value="F:transmembrane transporter binding"/>
    <property type="evidence" value="ECO:0007669"/>
    <property type="project" value="TreeGrafter"/>
</dbReference>
<evidence type="ECO:0000259" key="9">
    <source>
        <dbReference type="PROSITE" id="PS50106"/>
    </source>
</evidence>
<dbReference type="OrthoDB" id="10059918at2759"/>
<evidence type="ECO:0000256" key="5">
    <source>
        <dbReference type="PROSITE-ProRule" id="PRU00175"/>
    </source>
</evidence>
<keyword evidence="3" id="KW-0770">Synapse</keyword>
<dbReference type="InterPro" id="IPR011011">
    <property type="entry name" value="Znf_FYVE_PHD"/>
</dbReference>
<feature type="domain" description="C2" evidence="7">
    <location>
        <begin position="675"/>
        <end position="799"/>
    </location>
</feature>
<evidence type="ECO:0000256" key="4">
    <source>
        <dbReference type="ARBA" id="ARBA00034103"/>
    </source>
</evidence>
<dbReference type="GeneID" id="100167273"/>
<dbReference type="GO" id="GO:0016020">
    <property type="term" value="C:membrane"/>
    <property type="evidence" value="ECO:0007669"/>
    <property type="project" value="InterPro"/>
</dbReference>
<keyword evidence="2" id="KW-0862">Zinc</keyword>
<dbReference type="KEGG" id="api:100167273"/>
<dbReference type="SMART" id="SM00228">
    <property type="entry name" value="PDZ"/>
    <property type="match status" value="1"/>
</dbReference>
<evidence type="ECO:0000313" key="11">
    <source>
        <dbReference type="Proteomes" id="UP000007819"/>
    </source>
</evidence>
<dbReference type="PANTHER" id="PTHR12157">
    <property type="entry name" value="REGULATING SYNAPTIC MEMBRANE EXOCYTOSIS PROTEIN"/>
    <property type="match status" value="1"/>
</dbReference>
<dbReference type="InterPro" id="IPR036034">
    <property type="entry name" value="PDZ_sf"/>
</dbReference>
<feature type="region of interest" description="Disordered" evidence="6">
    <location>
        <begin position="252"/>
        <end position="350"/>
    </location>
</feature>
<dbReference type="CDD" id="cd06714">
    <property type="entry name" value="PDZ_RIM-like"/>
    <property type="match status" value="1"/>
</dbReference>
<feature type="compositionally biased region" description="Polar residues" evidence="6">
    <location>
        <begin position="19"/>
        <end position="92"/>
    </location>
</feature>
<dbReference type="Proteomes" id="UP000007819">
    <property type="component" value="Chromosome A1"/>
</dbReference>
<dbReference type="CDD" id="cd04031">
    <property type="entry name" value="C2A_RIM1alpha"/>
    <property type="match status" value="1"/>
</dbReference>
<dbReference type="InterPro" id="IPR039032">
    <property type="entry name" value="Rim-like"/>
</dbReference>
<reference evidence="10" key="2">
    <citation type="submission" date="2022-06" db="UniProtKB">
        <authorList>
            <consortium name="EnsemblMetazoa"/>
        </authorList>
    </citation>
    <scope>IDENTIFICATION</scope>
</reference>
<dbReference type="EnsemblMetazoa" id="XM_029488060.1">
    <property type="protein sequence ID" value="XP_029343920.1"/>
    <property type="gene ID" value="LOC100167273"/>
</dbReference>
<dbReference type="SMART" id="SM00239">
    <property type="entry name" value="C2"/>
    <property type="match status" value="2"/>
</dbReference>
<dbReference type="AlphaFoldDB" id="A0A8R2NNS0"/>
<feature type="compositionally biased region" description="Polar residues" evidence="6">
    <location>
        <begin position="407"/>
        <end position="416"/>
    </location>
</feature>
<dbReference type="InterPro" id="IPR013083">
    <property type="entry name" value="Znf_RING/FYVE/PHD"/>
</dbReference>
<comment type="subcellular location">
    <subcellularLocation>
        <location evidence="4">Synapse</location>
    </subcellularLocation>
</comment>
<dbReference type="InterPro" id="IPR001841">
    <property type="entry name" value="Znf_RING"/>
</dbReference>
<dbReference type="Pfam" id="PF00168">
    <property type="entry name" value="C2"/>
    <property type="match status" value="2"/>
</dbReference>
<reference evidence="11" key="1">
    <citation type="submission" date="2010-06" db="EMBL/GenBank/DDBJ databases">
        <authorList>
            <person name="Jiang H."/>
            <person name="Abraham K."/>
            <person name="Ali S."/>
            <person name="Alsbrooks S.L."/>
            <person name="Anim B.N."/>
            <person name="Anosike U.S."/>
            <person name="Attaway T."/>
            <person name="Bandaranaike D.P."/>
            <person name="Battles P.K."/>
            <person name="Bell S.N."/>
            <person name="Bell A.V."/>
            <person name="Beltran B."/>
            <person name="Bickham C."/>
            <person name="Bustamante Y."/>
            <person name="Caleb T."/>
            <person name="Canada A."/>
            <person name="Cardenas V."/>
            <person name="Carter K."/>
            <person name="Chacko J."/>
            <person name="Chandrabose M.N."/>
            <person name="Chavez D."/>
            <person name="Chavez A."/>
            <person name="Chen L."/>
            <person name="Chu H.-S."/>
            <person name="Claassen K.J."/>
            <person name="Cockrell R."/>
            <person name="Collins M."/>
            <person name="Cooper J.A."/>
            <person name="Cree A."/>
            <person name="Curry S.M."/>
            <person name="Da Y."/>
            <person name="Dao M.D."/>
            <person name="Das B."/>
            <person name="Davila M.-L."/>
            <person name="Davy-Carroll L."/>
            <person name="Denson S."/>
            <person name="Dinh H."/>
            <person name="Ebong V.E."/>
            <person name="Edwards J.R."/>
            <person name="Egan A."/>
            <person name="El-Daye J."/>
            <person name="Escobedo L."/>
            <person name="Fernandez S."/>
            <person name="Fernando P.R."/>
            <person name="Flagg N."/>
            <person name="Forbes L.D."/>
            <person name="Fowler R.G."/>
            <person name="Fu Q."/>
            <person name="Gabisi R.A."/>
            <person name="Ganer J."/>
            <person name="Garbino Pronczuk A."/>
            <person name="Garcia R.M."/>
            <person name="Garner T."/>
            <person name="Garrett T.E."/>
            <person name="Gonzalez D.A."/>
            <person name="Hamid H."/>
            <person name="Hawkins E.S."/>
            <person name="Hirani K."/>
            <person name="Hogues M.E."/>
            <person name="Hollins B."/>
            <person name="Hsiao C.-H."/>
            <person name="Jabil R."/>
            <person name="James M.L."/>
            <person name="Jhangiani S.N."/>
            <person name="Johnson B."/>
            <person name="Johnson Q."/>
            <person name="Joshi V."/>
            <person name="Kalu J.B."/>
            <person name="Kam C."/>
            <person name="Kashfia A."/>
            <person name="Keebler J."/>
            <person name="Kisamo H."/>
            <person name="Kovar C.L."/>
            <person name="Lago L.A."/>
            <person name="Lai C.-Y."/>
            <person name="Laidlaw J."/>
            <person name="Lara F."/>
            <person name="Le T.-K."/>
            <person name="Lee S.L."/>
            <person name="Legall F.H."/>
            <person name="Lemon S.J."/>
            <person name="Lewis L.R."/>
            <person name="Li B."/>
            <person name="Liu Y."/>
            <person name="Liu Y.-S."/>
            <person name="Lopez J."/>
            <person name="Lozado R.J."/>
            <person name="Lu J."/>
            <person name="Madu R.C."/>
            <person name="Maheshwari M."/>
            <person name="Maheshwari R."/>
            <person name="Malloy K."/>
            <person name="Martinez E."/>
            <person name="Mathew T."/>
            <person name="Mercado I.C."/>
            <person name="Mercado C."/>
            <person name="Meyer B."/>
            <person name="Montgomery K."/>
            <person name="Morgan M.B."/>
            <person name="Munidasa M."/>
            <person name="Nazareth L.V."/>
            <person name="Nelson J."/>
            <person name="Ng B.M."/>
            <person name="Nguyen N.B."/>
            <person name="Nguyen P.Q."/>
            <person name="Nguyen T."/>
            <person name="Obregon M."/>
            <person name="Okwuonu G.O."/>
            <person name="Onwere C.G."/>
            <person name="Orozco G."/>
            <person name="Parra A."/>
            <person name="Patel S."/>
            <person name="Patil S."/>
            <person name="Perez A."/>
            <person name="Perez Y."/>
            <person name="Pham C."/>
            <person name="Primus E.L."/>
            <person name="Pu L.-L."/>
            <person name="Puazo M."/>
            <person name="Qin X."/>
            <person name="Quiroz J.B."/>
            <person name="Reese J."/>
            <person name="Richards S."/>
            <person name="Rives C.M."/>
            <person name="Robberts R."/>
            <person name="Ruiz S.J."/>
            <person name="Ruiz M.J."/>
            <person name="Santibanez J."/>
            <person name="Schneider B.W."/>
            <person name="Sisson I."/>
            <person name="Smith M."/>
            <person name="Sodergren E."/>
            <person name="Song X.-Z."/>
            <person name="Song B.B."/>
            <person name="Summersgill H."/>
            <person name="Thelus R."/>
            <person name="Thornton R.D."/>
            <person name="Trejos Z.Y."/>
            <person name="Usmani K."/>
            <person name="Vattathil S."/>
            <person name="Villasana D."/>
            <person name="Walker D.L."/>
            <person name="Wang S."/>
            <person name="Wang K."/>
            <person name="White C.S."/>
            <person name="Williams A.C."/>
            <person name="Williamson J."/>
            <person name="Wilson K."/>
            <person name="Woghiren I.O."/>
            <person name="Woodworth J.R."/>
            <person name="Worley K.C."/>
            <person name="Wright R.A."/>
            <person name="Wu W."/>
            <person name="Young L."/>
            <person name="Zhang L."/>
            <person name="Zhang J."/>
            <person name="Zhu Y."/>
            <person name="Muzny D.M."/>
            <person name="Weinstock G."/>
            <person name="Gibbs R.A."/>
        </authorList>
    </citation>
    <scope>NUCLEOTIDE SEQUENCE [LARGE SCALE GENOMIC DNA]</scope>
    <source>
        <strain evidence="11">LSR1</strain>
    </source>
</reference>
<feature type="compositionally biased region" description="Polar residues" evidence="6">
    <location>
        <begin position="881"/>
        <end position="890"/>
    </location>
</feature>
<evidence type="ECO:0000256" key="1">
    <source>
        <dbReference type="ARBA" id="ARBA00022771"/>
    </source>
</evidence>
<evidence type="ECO:0000259" key="7">
    <source>
        <dbReference type="PROSITE" id="PS50004"/>
    </source>
</evidence>
<feature type="region of interest" description="Disordered" evidence="6">
    <location>
        <begin position="872"/>
        <end position="919"/>
    </location>
</feature>
<dbReference type="Pfam" id="PF00595">
    <property type="entry name" value="PDZ"/>
    <property type="match status" value="1"/>
</dbReference>
<feature type="region of interest" description="Disordered" evidence="6">
    <location>
        <begin position="397"/>
        <end position="491"/>
    </location>
</feature>
<feature type="compositionally biased region" description="Polar residues" evidence="6">
    <location>
        <begin position="271"/>
        <end position="280"/>
    </location>
</feature>
<sequence>MIPTNVMSFINKIVPPVPETNSGSESSVPEQGTRFSKIRQTLSSSLMTAQDKMTTKLNSASSRQNPAENSPTSSPASPPEDNTNKQPTTTSKPEMAKQPACRSGGCRVCLKSFKEGDYSRVCFGCKFKVCEDCATSYTKVGEDENTWCCSICRRKQQSSSILQPVLTQNSTDSLLDVPIADTLQRRHSDVKIGRNSGNAGSGNGSLGSGLAPPRSPELRRHSDVSPATLKDMEKAAAALKVGDRSRITDDKLWNRDTGLRQKRGSAGAVVGQSTNQTQPTVFRFDTRRESKISIPADDSTDDPDDAENRWRRGARGAVQRVRRKSRVQKQHSYDDDIKPGVGQQGGQGVTSTLTAEGQAQLPRRASAYDVYQNRVDQQQQGSSPASRRSSFRIQQDEDISGGGGVQQKDQSQNLGMNNDEEWRPRRRGSQLPDISNLRSAAESRGSRSSFSNRGGGDGQQLQQQQPQQPQQQPPPVIQETEQNETVRRQPSVAGEEIKIVIHDVDFDPNTMGVRSGSKRKVILKRDLTDKAHRTRGFGMRVVGGKIGPDGQMFASIVWTVPGGPAEKSGLQQGDKVLEWAGMPLANRSFEEVCGIIDRSGDVVELLVEQGYELRICDLLDEPGPMTSRKNSGEAMGLQLDGSDSPASPTRRKLPKTPTAGMAQPIPEDSIRERNIIGGIQMQVWYRDGKNELSISVLAANGLQMRNDADYGSLPEAYLQIKLLPFTVETNIVRTEVAEPSLNPIWNTTLEMPNVRSETLIEKQMEVILYDYRPDKEDVILGEFVVNLQNALLDNAMIWYELESPNHSKASKSPRSSISETGKGGLRGQIRSVSEERELDGFLHPDHAYMANSRRGSSQSEQLDVEPYQLNKDFSRSLPGSRRSSFQSIQNTEKDPELTTTPYTNRSRRRSSCTPRQDPDEILKNLKAVKGELLGRTMSICGDKRGMRRGSLCMRPYKESVMEKPEPTSKYEDEPVGDPIRLGPGQIMPRGYGISSGCHIELKLGLLMTKGQLEVDVVCARGIRAEDSPPDTYVKTYLRENDRWLQKRKTRVVRHNCNPEYNQTLRYSACDVLGRSLLVMLWERQKGFEHNQGLGGAEVTLDALKLTQVTEGWYPLFPIQSLGSDSNDSP</sequence>
<organism evidence="10 11">
    <name type="scientific">Acyrthosiphon pisum</name>
    <name type="common">Pea aphid</name>
    <dbReference type="NCBI Taxonomy" id="7029"/>
    <lineage>
        <taxon>Eukaryota</taxon>
        <taxon>Metazoa</taxon>
        <taxon>Ecdysozoa</taxon>
        <taxon>Arthropoda</taxon>
        <taxon>Hexapoda</taxon>
        <taxon>Insecta</taxon>
        <taxon>Pterygota</taxon>
        <taxon>Neoptera</taxon>
        <taxon>Paraneoptera</taxon>
        <taxon>Hemiptera</taxon>
        <taxon>Sternorrhyncha</taxon>
        <taxon>Aphidomorpha</taxon>
        <taxon>Aphidoidea</taxon>
        <taxon>Aphididae</taxon>
        <taxon>Macrosiphini</taxon>
        <taxon>Acyrthosiphon</taxon>
    </lineage>
</organism>
<name>A0A8R2NNS0_ACYPI</name>
<dbReference type="SUPFAM" id="SSF49562">
    <property type="entry name" value="C2 domain (Calcium/lipid-binding domain, CaLB)"/>
    <property type="match status" value="2"/>
</dbReference>
<evidence type="ECO:0000256" key="3">
    <source>
        <dbReference type="ARBA" id="ARBA00023018"/>
    </source>
</evidence>
<evidence type="ECO:0000313" key="10">
    <source>
        <dbReference type="EnsemblMetazoa" id="XP_029343920.1"/>
    </source>
</evidence>
<dbReference type="SUPFAM" id="SSF57903">
    <property type="entry name" value="FYVE/PHD zinc finger"/>
    <property type="match status" value="1"/>
</dbReference>
<keyword evidence="1 5" id="KW-0863">Zinc-finger</keyword>
<proteinExistence type="predicted"/>
<evidence type="ECO:0000256" key="6">
    <source>
        <dbReference type="SAM" id="MobiDB-lite"/>
    </source>
</evidence>
<feature type="domain" description="RING-type" evidence="8">
    <location>
        <begin position="106"/>
        <end position="153"/>
    </location>
</feature>
<dbReference type="PROSITE" id="PS50004">
    <property type="entry name" value="C2"/>
    <property type="match status" value="2"/>
</dbReference>
<feature type="compositionally biased region" description="Low complexity" evidence="6">
    <location>
        <begin position="459"/>
        <end position="470"/>
    </location>
</feature>
<dbReference type="PROSITE" id="PS50089">
    <property type="entry name" value="ZF_RING_2"/>
    <property type="match status" value="1"/>
</dbReference>
<dbReference type="PANTHER" id="PTHR12157:SF24">
    <property type="entry name" value="FIFE, ISOFORM D"/>
    <property type="match status" value="1"/>
</dbReference>
<protein>
    <submittedName>
        <fullName evidence="10">Uncharacterized protein</fullName>
    </submittedName>
</protein>
<feature type="region of interest" description="Disordered" evidence="6">
    <location>
        <begin position="186"/>
        <end position="228"/>
    </location>
</feature>
<feature type="region of interest" description="Disordered" evidence="6">
    <location>
        <begin position="805"/>
        <end position="843"/>
    </location>
</feature>
<dbReference type="GO" id="GO:0006887">
    <property type="term" value="P:exocytosis"/>
    <property type="evidence" value="ECO:0007669"/>
    <property type="project" value="InterPro"/>
</dbReference>
<keyword evidence="11" id="KW-1185">Reference proteome</keyword>
<dbReference type="GO" id="GO:0042391">
    <property type="term" value="P:regulation of membrane potential"/>
    <property type="evidence" value="ECO:0007669"/>
    <property type="project" value="TreeGrafter"/>
</dbReference>
<dbReference type="InterPro" id="IPR000008">
    <property type="entry name" value="C2_dom"/>
</dbReference>
<dbReference type="Gene3D" id="2.30.42.10">
    <property type="match status" value="1"/>
</dbReference>
<accession>A0A8R2NNS0</accession>
<keyword evidence="1 5" id="KW-0479">Metal-binding</keyword>